<accession>A0A4R8G6R2</accession>
<comment type="caution">
    <text evidence="1">The sequence shown here is derived from an EMBL/GenBank/DDBJ whole genome shotgun (WGS) entry which is preliminary data.</text>
</comment>
<dbReference type="RefSeq" id="WP_134017093.1">
    <property type="nucleotide sequence ID" value="NZ_SOEC01000004.1"/>
</dbReference>
<name>A0A4R8G6R2_9GAMM</name>
<sequence>MAISIELSDELVDQARRYGHVFQRSTPKQIEYWSRIGQIAEENPDLPYALIKEILLADQEAKDGQLTSYEFGPNEPCR</sequence>
<dbReference type="AlphaFoldDB" id="A0A4R8G6R2"/>
<organism evidence="1 2">
    <name type="scientific">Modicisalibacter xianhensis</name>
    <dbReference type="NCBI Taxonomy" id="442341"/>
    <lineage>
        <taxon>Bacteria</taxon>
        <taxon>Pseudomonadati</taxon>
        <taxon>Pseudomonadota</taxon>
        <taxon>Gammaproteobacteria</taxon>
        <taxon>Oceanospirillales</taxon>
        <taxon>Halomonadaceae</taxon>
        <taxon>Modicisalibacter</taxon>
    </lineage>
</organism>
<dbReference type="EMBL" id="SOEC01000004">
    <property type="protein sequence ID" value="TDX30999.1"/>
    <property type="molecule type" value="Genomic_DNA"/>
</dbReference>
<evidence type="ECO:0000313" key="1">
    <source>
        <dbReference type="EMBL" id="TDX30999.1"/>
    </source>
</evidence>
<dbReference type="InterPro" id="IPR021831">
    <property type="entry name" value="ParD-like"/>
</dbReference>
<proteinExistence type="predicted"/>
<dbReference type="Proteomes" id="UP000294489">
    <property type="component" value="Unassembled WGS sequence"/>
</dbReference>
<dbReference type="OrthoDB" id="5422561at2"/>
<reference evidence="1 2" key="1">
    <citation type="submission" date="2019-03" db="EMBL/GenBank/DDBJ databases">
        <title>Freshwater and sediment microbial communities from various areas in North America, analyzing microbe dynamics in response to fracking.</title>
        <authorList>
            <person name="Lamendella R."/>
        </authorList>
    </citation>
    <scope>NUCLEOTIDE SEQUENCE [LARGE SCALE GENOMIC DNA]</scope>
    <source>
        <strain evidence="1 2">6_TX</strain>
    </source>
</reference>
<evidence type="ECO:0000313" key="2">
    <source>
        <dbReference type="Proteomes" id="UP000294489"/>
    </source>
</evidence>
<gene>
    <name evidence="1" type="ORF">DFO67_104264</name>
</gene>
<dbReference type="Pfam" id="PF11903">
    <property type="entry name" value="ParD_like"/>
    <property type="match status" value="1"/>
</dbReference>
<protein>
    <submittedName>
        <fullName evidence="1">ParD-like antitoxin of type II ParDE toxin-antitoxin system</fullName>
    </submittedName>
</protein>